<evidence type="ECO:0000256" key="4">
    <source>
        <dbReference type="ARBA" id="ARBA00022692"/>
    </source>
</evidence>
<proteinExistence type="inferred from homology"/>
<feature type="transmembrane region" description="Helical" evidence="8">
    <location>
        <begin position="51"/>
        <end position="71"/>
    </location>
</feature>
<comment type="caution">
    <text evidence="10">The sequence shown here is derived from an EMBL/GenBank/DDBJ whole genome shotgun (WGS) entry which is preliminary data.</text>
</comment>
<evidence type="ECO:0000256" key="5">
    <source>
        <dbReference type="ARBA" id="ARBA00022989"/>
    </source>
</evidence>
<evidence type="ECO:0000256" key="7">
    <source>
        <dbReference type="ARBA" id="ARBA00038481"/>
    </source>
</evidence>
<evidence type="ECO:0000256" key="3">
    <source>
        <dbReference type="ARBA" id="ARBA00022679"/>
    </source>
</evidence>
<evidence type="ECO:0000313" key="11">
    <source>
        <dbReference type="Proteomes" id="UP000533429"/>
    </source>
</evidence>
<evidence type="ECO:0000256" key="2">
    <source>
        <dbReference type="ARBA" id="ARBA00022475"/>
    </source>
</evidence>
<dbReference type="InterPro" id="IPR017850">
    <property type="entry name" value="Alkaline_phosphatase_core_sf"/>
</dbReference>
<dbReference type="Pfam" id="PF00884">
    <property type="entry name" value="Sulfatase"/>
    <property type="match status" value="1"/>
</dbReference>
<dbReference type="InterPro" id="IPR040423">
    <property type="entry name" value="PEA_transferase"/>
</dbReference>
<protein>
    <submittedName>
        <fullName evidence="10">Phosphoethanolamine transferase</fullName>
    </submittedName>
</protein>
<dbReference type="GO" id="GO:0005886">
    <property type="term" value="C:plasma membrane"/>
    <property type="evidence" value="ECO:0007669"/>
    <property type="project" value="UniProtKB-SubCell"/>
</dbReference>
<dbReference type="GO" id="GO:0009244">
    <property type="term" value="P:lipopolysaccharide core region biosynthetic process"/>
    <property type="evidence" value="ECO:0007669"/>
    <property type="project" value="TreeGrafter"/>
</dbReference>
<dbReference type="EMBL" id="JABXOR010000254">
    <property type="protein sequence ID" value="NVO99379.1"/>
    <property type="molecule type" value="Genomic_DNA"/>
</dbReference>
<dbReference type="CDD" id="cd16017">
    <property type="entry name" value="LptA"/>
    <property type="match status" value="1"/>
</dbReference>
<dbReference type="PANTHER" id="PTHR30443">
    <property type="entry name" value="INNER MEMBRANE PROTEIN"/>
    <property type="match status" value="1"/>
</dbReference>
<feature type="transmembrane region" description="Helical" evidence="8">
    <location>
        <begin position="27"/>
        <end position="44"/>
    </location>
</feature>
<keyword evidence="2" id="KW-1003">Cell membrane</keyword>
<evidence type="ECO:0000256" key="6">
    <source>
        <dbReference type="ARBA" id="ARBA00023136"/>
    </source>
</evidence>
<accession>A0A850QRR1</accession>
<comment type="subcellular location">
    <subcellularLocation>
        <location evidence="1">Cell membrane</location>
        <topology evidence="1">Multi-pass membrane protein</topology>
    </subcellularLocation>
</comment>
<dbReference type="SUPFAM" id="SSF53649">
    <property type="entry name" value="Alkaline phosphatase-like"/>
    <property type="match status" value="1"/>
</dbReference>
<feature type="transmembrane region" description="Helical" evidence="8">
    <location>
        <begin position="91"/>
        <end position="115"/>
    </location>
</feature>
<evidence type="ECO:0000259" key="9">
    <source>
        <dbReference type="Pfam" id="PF00884"/>
    </source>
</evidence>
<evidence type="ECO:0000313" key="10">
    <source>
        <dbReference type="EMBL" id="NVO99379.1"/>
    </source>
</evidence>
<organism evidence="10 11">
    <name type="scientific">Photobacterium damselae subsp. damselae</name>
    <name type="common">Listonella damsela</name>
    <dbReference type="NCBI Taxonomy" id="85581"/>
    <lineage>
        <taxon>Bacteria</taxon>
        <taxon>Pseudomonadati</taxon>
        <taxon>Pseudomonadota</taxon>
        <taxon>Gammaproteobacteria</taxon>
        <taxon>Vibrionales</taxon>
        <taxon>Vibrionaceae</taxon>
        <taxon>Photobacterium</taxon>
    </lineage>
</organism>
<reference evidence="10 11" key="1">
    <citation type="submission" date="2020-06" db="EMBL/GenBank/DDBJ databases">
        <title>Photobacterium damselae subsp. damselae comparative genomics.</title>
        <authorList>
            <person name="Osorio C.R."/>
        </authorList>
    </citation>
    <scope>NUCLEOTIDE SEQUENCE [LARGE SCALE GENOMIC DNA]</scope>
    <source>
        <strain evidence="10 11">TW250/03</strain>
    </source>
</reference>
<name>A0A850QRR1_PHODD</name>
<feature type="domain" description="Sulfatase N-terminal" evidence="9">
    <location>
        <begin position="179"/>
        <end position="442"/>
    </location>
</feature>
<dbReference type="AlphaFoldDB" id="A0A850QRR1"/>
<dbReference type="Gene3D" id="3.40.720.10">
    <property type="entry name" value="Alkaline Phosphatase, subunit A"/>
    <property type="match status" value="1"/>
</dbReference>
<dbReference type="InterPro" id="IPR058130">
    <property type="entry name" value="PEA_transf_C"/>
</dbReference>
<keyword evidence="3 10" id="KW-0808">Transferase</keyword>
<sequence>MKYVVPLLLIIISYLLALGLDCNEYSILFSVITLFLSLYLLSANNIVKYGVVLPLFFLPIFYFSSGMQYGHPNLGVIASVMETNNQEMFEFLGDIPVINLILNLLLFVLFIFYLVKIKTEPGKLKIVLGLVVLIFSPIYAFYHHIYISGGHYIKEHRSLLASETQAPNWQILSVQPKYRNYVVIIGESMRKDYLSAYGYPIDTTPFLRQTKGLLVDGYISTAPNTAISLPRTLAISDGLHIQPADNFITLANKAGFETVWISNQGFLGKYDTAISSIAVRSDKKFFLKKGGFNSSDHYDSELLPIFTEQLAQESEKPRLFVLHLMGSHPKFCDRVKQDIYHLKDKQLSCYLSSYYETDHLIAQVVNDLKATQQSFSLVYFSDHGLNDHIKGSGSKLTHGNQFRSNYEVPFVRISSDDKRHHVLKKTISAYYFLPFFSRWIGVETRQLKPFSWKQAGKNIRVFNWSKMIPIDQLKADPADIVSQKS</sequence>
<evidence type="ECO:0000256" key="1">
    <source>
        <dbReference type="ARBA" id="ARBA00004651"/>
    </source>
</evidence>
<comment type="similarity">
    <text evidence="7">Belongs to the phosphoethanolamine transferase family.</text>
</comment>
<evidence type="ECO:0000256" key="8">
    <source>
        <dbReference type="SAM" id="Phobius"/>
    </source>
</evidence>
<dbReference type="PANTHER" id="PTHR30443:SF4">
    <property type="entry name" value="PHOSPHOETHANOLAMINE TRANSFERASE OPGE-RELATED"/>
    <property type="match status" value="1"/>
</dbReference>
<feature type="transmembrane region" description="Helical" evidence="8">
    <location>
        <begin position="127"/>
        <end position="147"/>
    </location>
</feature>
<dbReference type="GO" id="GO:0016776">
    <property type="term" value="F:phosphotransferase activity, phosphate group as acceptor"/>
    <property type="evidence" value="ECO:0007669"/>
    <property type="project" value="TreeGrafter"/>
</dbReference>
<keyword evidence="4 8" id="KW-0812">Transmembrane</keyword>
<keyword evidence="5 8" id="KW-1133">Transmembrane helix</keyword>
<dbReference type="Proteomes" id="UP000533429">
    <property type="component" value="Unassembled WGS sequence"/>
</dbReference>
<keyword evidence="6 8" id="KW-0472">Membrane</keyword>
<dbReference type="InterPro" id="IPR000917">
    <property type="entry name" value="Sulfatase_N"/>
</dbReference>
<gene>
    <name evidence="10" type="ORF">HWA77_04060</name>
</gene>